<evidence type="ECO:0000313" key="3">
    <source>
        <dbReference type="EMBL" id="CBW27200.1"/>
    </source>
</evidence>
<name>E1X4X4_HALMS</name>
<dbReference type="PATRIC" id="fig|862908.3.peg.2290"/>
<dbReference type="InterPro" id="IPR000668">
    <property type="entry name" value="Peptidase_C1A_C"/>
</dbReference>
<reference evidence="4" key="1">
    <citation type="journal article" date="2013" name="ISME J.">
        <title>A small predatory core genome in the divergent marine Bacteriovorax marinus SJ and the terrestrial Bdellovibrio bacteriovorus.</title>
        <authorList>
            <person name="Crossman L.C."/>
            <person name="Chen H."/>
            <person name="Cerdeno-Tarraga A.M."/>
            <person name="Brooks K."/>
            <person name="Quail M.A."/>
            <person name="Pineiro S.A."/>
            <person name="Hobley L."/>
            <person name="Sockett R.E."/>
            <person name="Bentley S.D."/>
            <person name="Parkhill J."/>
            <person name="Williams H.N."/>
            <person name="Stine O.C."/>
        </authorList>
    </citation>
    <scope>NUCLEOTIDE SEQUENCE [LARGE SCALE GENOMIC DNA]</scope>
    <source>
        <strain evidence="4">ATCC BAA-682 / DSM 15412 / SJ</strain>
    </source>
</reference>
<sequence length="414" mass="46857">MMRILLCLVLSINTYASVQNDVLTTLWHELGHPPKKIVKKENDQRNYPNTLAKKEEKKVMPIKEKELSPGQRKIEEIKARNRKLIQQRKVESHASDNIYDQYRKNLSDLKRQTTTTLASQKNMINKTRERWRAARDEFLKNLSHYKENTFSLESVGGNFQRAPLKLLSTSTPLSRGEDYYVVKNAFKVGIKDQGKRPTCSAFAGASAIEIMLRQNQSNVDVSEQYLYWSSKPYCQKSPCSKKGSWISYAYDNSINSKGFNIPSEGNCPYNSLSRPGNETQIPLSSSCQKGVVKVDSYQKISTSSKIIEALEKDRPIIIGVKLSPNFYTTSGIITYQDSLVGGKMDQHASGHALLLIGYMKLPKKLAHEGRVCYITANSWTQGWGAGGYGCLSEKWLTQYKVNNPFLALSKVRSL</sequence>
<gene>
    <name evidence="3" type="ordered locus">BMS_2404</name>
</gene>
<feature type="domain" description="Peptidase C1A papain C-terminal" evidence="2">
    <location>
        <begin position="176"/>
        <end position="408"/>
    </location>
</feature>
<dbReference type="Proteomes" id="UP000008963">
    <property type="component" value="Chromosome"/>
</dbReference>
<dbReference type="GO" id="GO:0008234">
    <property type="term" value="F:cysteine-type peptidase activity"/>
    <property type="evidence" value="ECO:0007669"/>
    <property type="project" value="InterPro"/>
</dbReference>
<dbReference type="SUPFAM" id="SSF54001">
    <property type="entry name" value="Cysteine proteinases"/>
    <property type="match status" value="1"/>
</dbReference>
<dbReference type="eggNOG" id="COG4870">
    <property type="taxonomic scope" value="Bacteria"/>
</dbReference>
<comment type="similarity">
    <text evidence="1">Belongs to the peptidase C1 family.</text>
</comment>
<evidence type="ECO:0000259" key="2">
    <source>
        <dbReference type="SMART" id="SM00645"/>
    </source>
</evidence>
<dbReference type="InterPro" id="IPR013128">
    <property type="entry name" value="Peptidase_C1A"/>
</dbReference>
<proteinExistence type="inferred from homology"/>
<dbReference type="EMBL" id="FQ312005">
    <property type="protein sequence ID" value="CBW27200.1"/>
    <property type="molecule type" value="Genomic_DNA"/>
</dbReference>
<dbReference type="STRING" id="862908.BMS_2404"/>
<dbReference type="RefSeq" id="WP_014244977.1">
    <property type="nucleotide sequence ID" value="NC_016620.1"/>
</dbReference>
<evidence type="ECO:0000313" key="4">
    <source>
        <dbReference type="Proteomes" id="UP000008963"/>
    </source>
</evidence>
<dbReference type="SMART" id="SM00645">
    <property type="entry name" value="Pept_C1"/>
    <property type="match status" value="1"/>
</dbReference>
<protein>
    <submittedName>
        <fullName evidence="3">Exported protein</fullName>
    </submittedName>
</protein>
<keyword evidence="4" id="KW-1185">Reference proteome</keyword>
<dbReference type="PANTHER" id="PTHR12411">
    <property type="entry name" value="CYSTEINE PROTEASE FAMILY C1-RELATED"/>
    <property type="match status" value="1"/>
</dbReference>
<dbReference type="Pfam" id="PF00112">
    <property type="entry name" value="Peptidase_C1"/>
    <property type="match status" value="1"/>
</dbReference>
<evidence type="ECO:0000256" key="1">
    <source>
        <dbReference type="ARBA" id="ARBA00008455"/>
    </source>
</evidence>
<dbReference type="CDD" id="cd02619">
    <property type="entry name" value="Peptidase_C1"/>
    <property type="match status" value="1"/>
</dbReference>
<dbReference type="HOGENOM" id="CLU_663533_0_0_7"/>
<dbReference type="OrthoDB" id="5289073at2"/>
<dbReference type="Gene3D" id="3.90.70.10">
    <property type="entry name" value="Cysteine proteinases"/>
    <property type="match status" value="1"/>
</dbReference>
<dbReference type="InterPro" id="IPR038765">
    <property type="entry name" value="Papain-like_cys_pep_sf"/>
</dbReference>
<dbReference type="KEGG" id="bmx:BMS_2404"/>
<accession>E1X4X4</accession>
<dbReference type="GO" id="GO:0006508">
    <property type="term" value="P:proteolysis"/>
    <property type="evidence" value="ECO:0007669"/>
    <property type="project" value="InterPro"/>
</dbReference>
<organism evidence="3 4">
    <name type="scientific">Halobacteriovorax marinus (strain ATCC BAA-682 / DSM 15412 / SJ)</name>
    <name type="common">Bacteriovorax marinus</name>
    <dbReference type="NCBI Taxonomy" id="862908"/>
    <lineage>
        <taxon>Bacteria</taxon>
        <taxon>Pseudomonadati</taxon>
        <taxon>Bdellovibrionota</taxon>
        <taxon>Bacteriovoracia</taxon>
        <taxon>Bacteriovoracales</taxon>
        <taxon>Halobacteriovoraceae</taxon>
        <taxon>Halobacteriovorax</taxon>
    </lineage>
</organism>
<dbReference type="AlphaFoldDB" id="E1X4X4"/>